<dbReference type="PANTHER" id="PTHR30537">
    <property type="entry name" value="HTH-TYPE TRANSCRIPTIONAL REGULATOR"/>
    <property type="match status" value="1"/>
</dbReference>
<dbReference type="Proteomes" id="UP000601990">
    <property type="component" value="Unassembled WGS sequence"/>
</dbReference>
<dbReference type="Gene3D" id="3.40.190.290">
    <property type="match status" value="1"/>
</dbReference>
<dbReference type="RefSeq" id="WP_169200617.1">
    <property type="nucleotide sequence ID" value="NZ_WTVH02000010.1"/>
</dbReference>
<keyword evidence="4" id="KW-0804">Transcription</keyword>
<dbReference type="SUPFAM" id="SSF53850">
    <property type="entry name" value="Periplasmic binding protein-like II"/>
    <property type="match status" value="1"/>
</dbReference>
<name>A0ABX1N881_9RHOO</name>
<dbReference type="InterPro" id="IPR058163">
    <property type="entry name" value="LysR-type_TF_proteobact-type"/>
</dbReference>
<protein>
    <submittedName>
        <fullName evidence="6">LysR family transcriptional regulator</fullName>
    </submittedName>
</protein>
<proteinExistence type="inferred from homology"/>
<gene>
    <name evidence="6" type="ORF">GO608_19295</name>
</gene>
<dbReference type="SUPFAM" id="SSF46785">
    <property type="entry name" value="Winged helix' DNA-binding domain"/>
    <property type="match status" value="1"/>
</dbReference>
<accession>A0ABX1N881</accession>
<keyword evidence="7" id="KW-1185">Reference proteome</keyword>
<dbReference type="InterPro" id="IPR005119">
    <property type="entry name" value="LysR_subst-bd"/>
</dbReference>
<comment type="caution">
    <text evidence="6">The sequence shown here is derived from an EMBL/GenBank/DDBJ whole genome shotgun (WGS) entry which is preliminary data.</text>
</comment>
<reference evidence="6" key="1">
    <citation type="submission" date="2019-12" db="EMBL/GenBank/DDBJ databases">
        <title>Comparative genomics gives insights into the taxonomy of the Azoarcus-Aromatoleum group and reveals separate origins of nif in the plant-associated Azoarcus and non-plant-associated Aromatoleum sub-groups.</title>
        <authorList>
            <person name="Lafos M."/>
            <person name="Maluk M."/>
            <person name="Batista M."/>
            <person name="Junghare M."/>
            <person name="Carmona M."/>
            <person name="Faoro H."/>
            <person name="Cruz L.M."/>
            <person name="Battistoni F."/>
            <person name="De Souza E."/>
            <person name="Pedrosa F."/>
            <person name="Chen W.-M."/>
            <person name="Poole P.S."/>
            <person name="Dixon R.A."/>
            <person name="James E.K."/>
        </authorList>
    </citation>
    <scope>NUCLEOTIDE SEQUENCE</scope>
    <source>
        <strain evidence="6">U120</strain>
    </source>
</reference>
<evidence type="ECO:0000256" key="1">
    <source>
        <dbReference type="ARBA" id="ARBA00009437"/>
    </source>
</evidence>
<dbReference type="EMBL" id="WTVH01000082">
    <property type="protein sequence ID" value="NMF95435.1"/>
    <property type="molecule type" value="Genomic_DNA"/>
</dbReference>
<evidence type="ECO:0000259" key="5">
    <source>
        <dbReference type="PROSITE" id="PS50931"/>
    </source>
</evidence>
<dbReference type="PROSITE" id="PS50931">
    <property type="entry name" value="HTH_LYSR"/>
    <property type="match status" value="1"/>
</dbReference>
<sequence length="316" mass="34449">MYAHDLNDLFYFVAVVRNRGFSAASRETGIEKTRLSRRVAGLEKRLGVRLLQRSTRSIGLTEAGERFYERCQATVEEAEAAYESVANLRGEPVGNVRMSCPLILAQTYLAPILPGYLASHPKVNLVIEPTDREVDLIEERFDLALLARPDASGMSGVVLKNLGSAQRILVASPYFLDHAGRPASLEELPRFATLGRSADVRDGRVRWDLTGPSGEACVLNHLPRLQTNDLRLQFETAISGLGIALLPEPIVAASIASGSLEHVLPGWSATPNALCLAYPSPRGVLPSVRSVLDYFSEHLPAVIRDRSVVADALRSA</sequence>
<dbReference type="InterPro" id="IPR036388">
    <property type="entry name" value="WH-like_DNA-bd_sf"/>
</dbReference>
<evidence type="ECO:0000313" key="6">
    <source>
        <dbReference type="EMBL" id="NMF95435.1"/>
    </source>
</evidence>
<dbReference type="Gene3D" id="1.10.10.10">
    <property type="entry name" value="Winged helix-like DNA-binding domain superfamily/Winged helix DNA-binding domain"/>
    <property type="match status" value="1"/>
</dbReference>
<dbReference type="Pfam" id="PF03466">
    <property type="entry name" value="LysR_substrate"/>
    <property type="match status" value="1"/>
</dbReference>
<dbReference type="Pfam" id="PF00126">
    <property type="entry name" value="HTH_1"/>
    <property type="match status" value="1"/>
</dbReference>
<feature type="domain" description="HTH lysR-type" evidence="5">
    <location>
        <begin position="4"/>
        <end position="61"/>
    </location>
</feature>
<dbReference type="PANTHER" id="PTHR30537:SF31">
    <property type="entry name" value="TRANSCRIPTIONAL REGULATOR, LYSR FAMILY"/>
    <property type="match status" value="1"/>
</dbReference>
<keyword evidence="3" id="KW-0238">DNA-binding</keyword>
<evidence type="ECO:0000313" key="7">
    <source>
        <dbReference type="Proteomes" id="UP000601990"/>
    </source>
</evidence>
<evidence type="ECO:0000256" key="2">
    <source>
        <dbReference type="ARBA" id="ARBA00023015"/>
    </source>
</evidence>
<keyword evidence="2" id="KW-0805">Transcription regulation</keyword>
<evidence type="ECO:0000256" key="4">
    <source>
        <dbReference type="ARBA" id="ARBA00023163"/>
    </source>
</evidence>
<dbReference type="InterPro" id="IPR000847">
    <property type="entry name" value="LysR_HTH_N"/>
</dbReference>
<comment type="similarity">
    <text evidence="1">Belongs to the LysR transcriptional regulatory family.</text>
</comment>
<evidence type="ECO:0000256" key="3">
    <source>
        <dbReference type="ARBA" id="ARBA00023125"/>
    </source>
</evidence>
<dbReference type="InterPro" id="IPR036390">
    <property type="entry name" value="WH_DNA-bd_sf"/>
</dbReference>
<organism evidence="6 7">
    <name type="scientific">Aromatoleum buckelii</name>
    <dbReference type="NCBI Taxonomy" id="200254"/>
    <lineage>
        <taxon>Bacteria</taxon>
        <taxon>Pseudomonadati</taxon>
        <taxon>Pseudomonadota</taxon>
        <taxon>Betaproteobacteria</taxon>
        <taxon>Rhodocyclales</taxon>
        <taxon>Rhodocyclaceae</taxon>
        <taxon>Aromatoleum</taxon>
    </lineage>
</organism>